<evidence type="ECO:0000256" key="1">
    <source>
        <dbReference type="ARBA" id="ARBA00006484"/>
    </source>
</evidence>
<evidence type="ECO:0000313" key="3">
    <source>
        <dbReference type="EMBL" id="MBB6454826.1"/>
    </source>
</evidence>
<dbReference type="InterPro" id="IPR002347">
    <property type="entry name" value="SDR_fam"/>
</dbReference>
<protein>
    <recommendedName>
        <fullName evidence="5">3-ketoacyl-ACP reductase</fullName>
    </recommendedName>
</protein>
<name>A0A841Q8V4_9BACI</name>
<dbReference type="InterPro" id="IPR050259">
    <property type="entry name" value="SDR"/>
</dbReference>
<dbReference type="RefSeq" id="WP_174497343.1">
    <property type="nucleotide sequence ID" value="NZ_CADDWK010000014.1"/>
</dbReference>
<keyword evidence="2" id="KW-0560">Oxidoreductase</keyword>
<dbReference type="PRINTS" id="PR00081">
    <property type="entry name" value="GDHRDH"/>
</dbReference>
<dbReference type="Proteomes" id="UP000581688">
    <property type="component" value="Unassembled WGS sequence"/>
</dbReference>
<dbReference type="AlphaFoldDB" id="A0A841Q8V4"/>
<sequence>MNFTNDTVLITGSSNGIGKGLAYSYANKNAKVIIADVDEKNGLALKKELQGLNTKAFFIRCDFSSQESIQNLFSTIDRNEEISSPTILINNVGVSSFYNFFDMSFEQWNKVIQTNLSSVFLCTQKMALRWKRNQMRGRIVNIASTRAFMSEPNSEAYAASKGGIIAITHALAQTLSVYGIQVNSISPGWIQTTDYDQLREIDHKQHPSLRVGHPLDIAKACFYLTDPENNFVTGENIVVDGGMTRKMIYEH</sequence>
<evidence type="ECO:0000313" key="4">
    <source>
        <dbReference type="Proteomes" id="UP000581688"/>
    </source>
</evidence>
<proteinExistence type="inferred from homology"/>
<evidence type="ECO:0000256" key="2">
    <source>
        <dbReference type="ARBA" id="ARBA00023002"/>
    </source>
</evidence>
<dbReference type="FunFam" id="3.40.50.720:FF:000084">
    <property type="entry name" value="Short-chain dehydrogenase reductase"/>
    <property type="match status" value="1"/>
</dbReference>
<dbReference type="PANTHER" id="PTHR42879">
    <property type="entry name" value="3-OXOACYL-(ACYL-CARRIER-PROTEIN) REDUCTASE"/>
    <property type="match status" value="1"/>
</dbReference>
<keyword evidence="4" id="KW-1185">Reference proteome</keyword>
<dbReference type="PROSITE" id="PS00061">
    <property type="entry name" value="ADH_SHORT"/>
    <property type="match status" value="1"/>
</dbReference>
<dbReference type="EMBL" id="JACHGH010000012">
    <property type="protein sequence ID" value="MBB6454826.1"/>
    <property type="molecule type" value="Genomic_DNA"/>
</dbReference>
<dbReference type="GO" id="GO:0016491">
    <property type="term" value="F:oxidoreductase activity"/>
    <property type="evidence" value="ECO:0007669"/>
    <property type="project" value="UniProtKB-KW"/>
</dbReference>
<dbReference type="SUPFAM" id="SSF51735">
    <property type="entry name" value="NAD(P)-binding Rossmann-fold domains"/>
    <property type="match status" value="1"/>
</dbReference>
<accession>A0A841Q8V4</accession>
<dbReference type="InterPro" id="IPR020904">
    <property type="entry name" value="Sc_DH/Rdtase_CS"/>
</dbReference>
<comment type="similarity">
    <text evidence="1">Belongs to the short-chain dehydrogenases/reductases (SDR) family.</text>
</comment>
<dbReference type="PANTHER" id="PTHR42879:SF2">
    <property type="entry name" value="3-OXOACYL-[ACYL-CARRIER-PROTEIN] REDUCTASE FABG"/>
    <property type="match status" value="1"/>
</dbReference>
<dbReference type="Gene3D" id="3.40.50.720">
    <property type="entry name" value="NAD(P)-binding Rossmann-like Domain"/>
    <property type="match status" value="1"/>
</dbReference>
<comment type="caution">
    <text evidence="3">The sequence shown here is derived from an EMBL/GenBank/DDBJ whole genome shotgun (WGS) entry which is preliminary data.</text>
</comment>
<dbReference type="GO" id="GO:0008206">
    <property type="term" value="P:bile acid metabolic process"/>
    <property type="evidence" value="ECO:0007669"/>
    <property type="project" value="UniProtKB-ARBA"/>
</dbReference>
<evidence type="ECO:0008006" key="5">
    <source>
        <dbReference type="Google" id="ProtNLM"/>
    </source>
</evidence>
<dbReference type="PRINTS" id="PR00080">
    <property type="entry name" value="SDRFAMILY"/>
</dbReference>
<dbReference type="InterPro" id="IPR036291">
    <property type="entry name" value="NAD(P)-bd_dom_sf"/>
</dbReference>
<reference evidence="3 4" key="1">
    <citation type="submission" date="2020-08" db="EMBL/GenBank/DDBJ databases">
        <title>Genomic Encyclopedia of Type Strains, Phase IV (KMG-IV): sequencing the most valuable type-strain genomes for metagenomic binning, comparative biology and taxonomic classification.</title>
        <authorList>
            <person name="Goeker M."/>
        </authorList>
    </citation>
    <scope>NUCLEOTIDE SEQUENCE [LARGE SCALE GENOMIC DNA]</scope>
    <source>
        <strain evidence="3 4">DSM 19612</strain>
    </source>
</reference>
<dbReference type="Pfam" id="PF13561">
    <property type="entry name" value="adh_short_C2"/>
    <property type="match status" value="1"/>
</dbReference>
<organism evidence="3 4">
    <name type="scientific">Salirhabdus euzebyi</name>
    <dbReference type="NCBI Taxonomy" id="394506"/>
    <lineage>
        <taxon>Bacteria</taxon>
        <taxon>Bacillati</taxon>
        <taxon>Bacillota</taxon>
        <taxon>Bacilli</taxon>
        <taxon>Bacillales</taxon>
        <taxon>Bacillaceae</taxon>
        <taxon>Salirhabdus</taxon>
    </lineage>
</organism>
<gene>
    <name evidence="3" type="ORF">HNQ94_003315</name>
</gene>